<feature type="compositionally biased region" description="Polar residues" evidence="1">
    <location>
        <begin position="176"/>
        <end position="205"/>
    </location>
</feature>
<feature type="signal peptide" evidence="2">
    <location>
        <begin position="1"/>
        <end position="16"/>
    </location>
</feature>
<feature type="compositionally biased region" description="Basic and acidic residues" evidence="1">
    <location>
        <begin position="148"/>
        <end position="163"/>
    </location>
</feature>
<accession>A0A8H3FBH6</accession>
<feature type="compositionally biased region" description="Basic and acidic residues" evidence="1">
    <location>
        <begin position="55"/>
        <end position="69"/>
    </location>
</feature>
<dbReference type="Proteomes" id="UP000664169">
    <property type="component" value="Unassembled WGS sequence"/>
</dbReference>
<keyword evidence="2" id="KW-0732">Signal</keyword>
<protein>
    <submittedName>
        <fullName evidence="3">Uncharacterized protein</fullName>
    </submittedName>
</protein>
<evidence type="ECO:0000313" key="4">
    <source>
        <dbReference type="Proteomes" id="UP000664169"/>
    </source>
</evidence>
<keyword evidence="4" id="KW-1185">Reference proteome</keyword>
<feature type="compositionally biased region" description="Low complexity" evidence="1">
    <location>
        <begin position="211"/>
        <end position="235"/>
    </location>
</feature>
<evidence type="ECO:0000256" key="2">
    <source>
        <dbReference type="SAM" id="SignalP"/>
    </source>
</evidence>
<proteinExistence type="predicted"/>
<sequence length="243" mass="26610">MKLELVFLILVASVHASERLGLYDRSLKARLPLWNHQAIGKRSDKPRKSLLTATLKKEDEGGRKEKVSTSRESVSSGVRPQPGASSSASNPLNMRRLSLQSKRPSTKSENLRVRRTGWRPELQPTGPPIQRRVSQLSLELAEYQAQSFERKKSSPERKLEEQPRSGLTSEQRRSHNLSFGSSSPQRGTSPSTRTPSLSGDDSSFGTPPFASSISSLGSIPSLGSLSDASRSGSSSKSKRLTQV</sequence>
<dbReference type="AlphaFoldDB" id="A0A8H3FBH6"/>
<comment type="caution">
    <text evidence="3">The sequence shown here is derived from an EMBL/GenBank/DDBJ whole genome shotgun (WGS) entry which is preliminary data.</text>
</comment>
<reference evidence="3" key="1">
    <citation type="submission" date="2021-03" db="EMBL/GenBank/DDBJ databases">
        <authorList>
            <person name="Tagirdzhanova G."/>
        </authorList>
    </citation>
    <scope>NUCLEOTIDE SEQUENCE</scope>
</reference>
<organism evidence="3 4">
    <name type="scientific">Gomphillus americanus</name>
    <dbReference type="NCBI Taxonomy" id="1940652"/>
    <lineage>
        <taxon>Eukaryota</taxon>
        <taxon>Fungi</taxon>
        <taxon>Dikarya</taxon>
        <taxon>Ascomycota</taxon>
        <taxon>Pezizomycotina</taxon>
        <taxon>Lecanoromycetes</taxon>
        <taxon>OSLEUM clade</taxon>
        <taxon>Ostropomycetidae</taxon>
        <taxon>Ostropales</taxon>
        <taxon>Graphidaceae</taxon>
        <taxon>Gomphilloideae</taxon>
        <taxon>Gomphillus</taxon>
    </lineage>
</organism>
<feature type="compositionally biased region" description="Polar residues" evidence="1">
    <location>
        <begin position="70"/>
        <end position="103"/>
    </location>
</feature>
<dbReference type="EMBL" id="CAJPDQ010000014">
    <property type="protein sequence ID" value="CAF9919003.1"/>
    <property type="molecule type" value="Genomic_DNA"/>
</dbReference>
<gene>
    <name evidence="3" type="ORF">GOMPHAMPRED_001652</name>
</gene>
<feature type="region of interest" description="Disordered" evidence="1">
    <location>
        <begin position="144"/>
        <end position="243"/>
    </location>
</feature>
<feature type="chain" id="PRO_5034442593" evidence="2">
    <location>
        <begin position="17"/>
        <end position="243"/>
    </location>
</feature>
<feature type="region of interest" description="Disordered" evidence="1">
    <location>
        <begin position="45"/>
        <end position="129"/>
    </location>
</feature>
<name>A0A8H3FBH6_9LECA</name>
<evidence type="ECO:0000313" key="3">
    <source>
        <dbReference type="EMBL" id="CAF9919003.1"/>
    </source>
</evidence>
<evidence type="ECO:0000256" key="1">
    <source>
        <dbReference type="SAM" id="MobiDB-lite"/>
    </source>
</evidence>